<sequence length="63" mass="7114">MTDLPYHPQLLRGCRPVPVQINYGYSLSSSSSSTSWIKLQSEELIKELWAQSPSLIDGKINHL</sequence>
<name>A0A822YTE2_NELNU</name>
<dbReference type="AlphaFoldDB" id="A0A822YTE2"/>
<evidence type="ECO:0000313" key="2">
    <source>
        <dbReference type="Proteomes" id="UP000607653"/>
    </source>
</evidence>
<dbReference type="Proteomes" id="UP000607653">
    <property type="component" value="Unassembled WGS sequence"/>
</dbReference>
<protein>
    <submittedName>
        <fullName evidence="1">Uncharacterized protein</fullName>
    </submittedName>
</protein>
<reference evidence="1 2" key="1">
    <citation type="journal article" date="2020" name="Mol. Biol. Evol.">
        <title>Distinct Expression and Methylation Patterns for Genes with Different Fates following a Single Whole-Genome Duplication in Flowering Plants.</title>
        <authorList>
            <person name="Shi T."/>
            <person name="Rahmani R.S."/>
            <person name="Gugger P.F."/>
            <person name="Wang M."/>
            <person name="Li H."/>
            <person name="Zhang Y."/>
            <person name="Li Z."/>
            <person name="Wang Q."/>
            <person name="Van de Peer Y."/>
            <person name="Marchal K."/>
            <person name="Chen J."/>
        </authorList>
    </citation>
    <scope>NUCLEOTIDE SEQUENCE [LARGE SCALE GENOMIC DNA]</scope>
    <source>
        <tissue evidence="1">Leaf</tissue>
    </source>
</reference>
<gene>
    <name evidence="1" type="ORF">HUJ06_004696</name>
</gene>
<proteinExistence type="predicted"/>
<accession>A0A822YTE2</accession>
<organism evidence="1 2">
    <name type="scientific">Nelumbo nucifera</name>
    <name type="common">Sacred lotus</name>
    <dbReference type="NCBI Taxonomy" id="4432"/>
    <lineage>
        <taxon>Eukaryota</taxon>
        <taxon>Viridiplantae</taxon>
        <taxon>Streptophyta</taxon>
        <taxon>Embryophyta</taxon>
        <taxon>Tracheophyta</taxon>
        <taxon>Spermatophyta</taxon>
        <taxon>Magnoliopsida</taxon>
        <taxon>Proteales</taxon>
        <taxon>Nelumbonaceae</taxon>
        <taxon>Nelumbo</taxon>
    </lineage>
</organism>
<evidence type="ECO:0000313" key="1">
    <source>
        <dbReference type="EMBL" id="DAD34056.1"/>
    </source>
</evidence>
<keyword evidence="2" id="KW-1185">Reference proteome</keyword>
<comment type="caution">
    <text evidence="1">The sequence shown here is derived from an EMBL/GenBank/DDBJ whole genome shotgun (WGS) entry which is preliminary data.</text>
</comment>
<dbReference type="EMBL" id="DUZY01000004">
    <property type="protein sequence ID" value="DAD34056.1"/>
    <property type="molecule type" value="Genomic_DNA"/>
</dbReference>